<dbReference type="AlphaFoldDB" id="A0AAW9JEH7"/>
<keyword evidence="1" id="KW-0472">Membrane</keyword>
<accession>A0AAW9JEH7</accession>
<protein>
    <submittedName>
        <fullName evidence="2">Uncharacterized protein</fullName>
    </submittedName>
</protein>
<feature type="transmembrane region" description="Helical" evidence="1">
    <location>
        <begin position="20"/>
        <end position="42"/>
    </location>
</feature>
<gene>
    <name evidence="2" type="ORF">U2F49_32195</name>
</gene>
<reference evidence="2" key="1">
    <citation type="submission" date="2023-12" db="EMBL/GenBank/DDBJ databases">
        <title>Genome sequence of Bacillus thuringiensis strain SS10.</title>
        <authorList>
            <person name="Rouis S."/>
        </authorList>
    </citation>
    <scope>NUCLEOTIDE SEQUENCE</scope>
    <source>
        <strain evidence="2">SS10</strain>
    </source>
</reference>
<keyword evidence="1" id="KW-0812">Transmembrane</keyword>
<name>A0AAW9JEH7_BACTU</name>
<dbReference type="RefSeq" id="WP_153598996.1">
    <property type="nucleotide sequence ID" value="NZ_JAXOTW010000052.1"/>
</dbReference>
<sequence length="47" mass="5356">MKVVQWLAFIYWSITGIMMFFGYEPALGLLISSCFISALFFLDGATR</sequence>
<dbReference type="EMBL" id="JAXOTW010000052">
    <property type="protein sequence ID" value="MDZ5480774.1"/>
    <property type="molecule type" value="Genomic_DNA"/>
</dbReference>
<dbReference type="Proteomes" id="UP001292252">
    <property type="component" value="Unassembled WGS sequence"/>
</dbReference>
<proteinExistence type="predicted"/>
<keyword evidence="1" id="KW-1133">Transmembrane helix</keyword>
<comment type="caution">
    <text evidence="2">The sequence shown here is derived from an EMBL/GenBank/DDBJ whole genome shotgun (WGS) entry which is preliminary data.</text>
</comment>
<evidence type="ECO:0000313" key="2">
    <source>
        <dbReference type="EMBL" id="MDZ5480774.1"/>
    </source>
</evidence>
<evidence type="ECO:0000256" key="1">
    <source>
        <dbReference type="SAM" id="Phobius"/>
    </source>
</evidence>
<organism evidence="2 3">
    <name type="scientific">Bacillus thuringiensis</name>
    <dbReference type="NCBI Taxonomy" id="1428"/>
    <lineage>
        <taxon>Bacteria</taxon>
        <taxon>Bacillati</taxon>
        <taxon>Bacillota</taxon>
        <taxon>Bacilli</taxon>
        <taxon>Bacillales</taxon>
        <taxon>Bacillaceae</taxon>
        <taxon>Bacillus</taxon>
        <taxon>Bacillus cereus group</taxon>
    </lineage>
</organism>
<evidence type="ECO:0000313" key="3">
    <source>
        <dbReference type="Proteomes" id="UP001292252"/>
    </source>
</evidence>